<organism evidence="8 9">
    <name type="scientific">Tumebacillus lacus</name>
    <dbReference type="NCBI Taxonomy" id="2995335"/>
    <lineage>
        <taxon>Bacteria</taxon>
        <taxon>Bacillati</taxon>
        <taxon>Bacillota</taxon>
        <taxon>Bacilli</taxon>
        <taxon>Bacillales</taxon>
        <taxon>Alicyclobacillaceae</taxon>
        <taxon>Tumebacillus</taxon>
    </lineage>
</organism>
<comment type="caution">
    <text evidence="8">The sequence shown here is derived from an EMBL/GenBank/DDBJ whole genome shotgun (WGS) entry which is preliminary data.</text>
</comment>
<dbReference type="RefSeq" id="WP_267151981.1">
    <property type="nucleotide sequence ID" value="NZ_JAPMLT010000005.1"/>
</dbReference>
<evidence type="ECO:0000259" key="7">
    <source>
        <dbReference type="Pfam" id="PF01545"/>
    </source>
</evidence>
<accession>A0ABT3X1G2</accession>
<dbReference type="SUPFAM" id="SSF160240">
    <property type="entry name" value="Cation efflux protein cytoplasmic domain-like"/>
    <property type="match status" value="1"/>
</dbReference>
<evidence type="ECO:0000256" key="4">
    <source>
        <dbReference type="ARBA" id="ARBA00022989"/>
    </source>
</evidence>
<evidence type="ECO:0000256" key="1">
    <source>
        <dbReference type="ARBA" id="ARBA00004141"/>
    </source>
</evidence>
<keyword evidence="9" id="KW-1185">Reference proteome</keyword>
<dbReference type="InterPro" id="IPR040177">
    <property type="entry name" value="SLC30A9"/>
</dbReference>
<evidence type="ECO:0000256" key="2">
    <source>
        <dbReference type="ARBA" id="ARBA00022448"/>
    </source>
</evidence>
<dbReference type="NCBIfam" id="TIGR01297">
    <property type="entry name" value="CDF"/>
    <property type="match status" value="1"/>
</dbReference>
<feature type="transmembrane region" description="Helical" evidence="6">
    <location>
        <begin position="76"/>
        <end position="95"/>
    </location>
</feature>
<dbReference type="InterPro" id="IPR027469">
    <property type="entry name" value="Cation_efflux_TMD_sf"/>
</dbReference>
<dbReference type="InterPro" id="IPR058533">
    <property type="entry name" value="Cation_efflux_TM"/>
</dbReference>
<dbReference type="PANTHER" id="PTHR13414">
    <property type="entry name" value="HUEL-CATION TRANSPORTER"/>
    <property type="match status" value="1"/>
</dbReference>
<dbReference type="PANTHER" id="PTHR13414:SF9">
    <property type="entry name" value="PROTON-COUPLED ZINC ANTIPORTER SLC30A9, MITOCHONDRIAL"/>
    <property type="match status" value="1"/>
</dbReference>
<evidence type="ECO:0000256" key="3">
    <source>
        <dbReference type="ARBA" id="ARBA00022692"/>
    </source>
</evidence>
<reference evidence="8 9" key="1">
    <citation type="submission" date="2022-11" db="EMBL/GenBank/DDBJ databases">
        <title>Study of microbial diversity in lake waters.</title>
        <authorList>
            <person name="Zhang J."/>
        </authorList>
    </citation>
    <scope>NUCLEOTIDE SEQUENCE [LARGE SCALE GENOMIC DNA]</scope>
    <source>
        <strain evidence="8 9">DT12</strain>
    </source>
</reference>
<keyword evidence="4 6" id="KW-1133">Transmembrane helix</keyword>
<keyword evidence="3 6" id="KW-0812">Transmembrane</keyword>
<evidence type="ECO:0000313" key="8">
    <source>
        <dbReference type="EMBL" id="MCX7570734.1"/>
    </source>
</evidence>
<sequence>MGIWESLKKGNTSSLMAASGNLVLAVAKGAAAAVSGSSAMYASAMHSVADTVNQGFVFAGSVLAEKKPTPRFPSGFGRVINMFVMVAVIVVTIMAVETIEKGWEIIQHPKVSSDIWLNAGLLFASIVIDGLILVKAMKEIVKESDQQKAPGSLVKKALGNLKLASPPTRLVFYEDCVATLGAFLALLAVVLAPMTGIYALEGVAAILIACLLLFIAFKLGYENMIGLIGVAAPKTVEDRVANIIFADREVVDINKMRILQEGRSYHVEAYIELRKGLSLADADDIKFRIQSSLTADKDITDATLGILEDNDVRNWRAEEVHIEN</sequence>
<feature type="domain" description="Cation efflux protein transmembrane" evidence="7">
    <location>
        <begin position="16"/>
        <end position="224"/>
    </location>
</feature>
<evidence type="ECO:0000313" key="9">
    <source>
        <dbReference type="Proteomes" id="UP001208017"/>
    </source>
</evidence>
<name>A0ABT3X1G2_9BACL</name>
<dbReference type="InterPro" id="IPR036837">
    <property type="entry name" value="Cation_efflux_CTD_sf"/>
</dbReference>
<keyword evidence="5 6" id="KW-0472">Membrane</keyword>
<dbReference type="EMBL" id="JAPMLT010000005">
    <property type="protein sequence ID" value="MCX7570734.1"/>
    <property type="molecule type" value="Genomic_DNA"/>
</dbReference>
<proteinExistence type="predicted"/>
<evidence type="ECO:0000256" key="6">
    <source>
        <dbReference type="SAM" id="Phobius"/>
    </source>
</evidence>
<protein>
    <submittedName>
        <fullName evidence="8">Cation diffusion facilitator family transporter</fullName>
    </submittedName>
</protein>
<dbReference type="Gene3D" id="1.20.1510.10">
    <property type="entry name" value="Cation efflux protein transmembrane domain"/>
    <property type="match status" value="1"/>
</dbReference>
<comment type="subcellular location">
    <subcellularLocation>
        <location evidence="1">Membrane</location>
        <topology evidence="1">Multi-pass membrane protein</topology>
    </subcellularLocation>
</comment>
<evidence type="ECO:0000256" key="5">
    <source>
        <dbReference type="ARBA" id="ARBA00023136"/>
    </source>
</evidence>
<gene>
    <name evidence="8" type="ORF">OS242_12265</name>
</gene>
<feature type="transmembrane region" description="Helical" evidence="6">
    <location>
        <begin position="115"/>
        <end position="134"/>
    </location>
</feature>
<dbReference type="InterPro" id="IPR002524">
    <property type="entry name" value="Cation_efflux"/>
</dbReference>
<feature type="transmembrane region" description="Helical" evidence="6">
    <location>
        <begin position="170"/>
        <end position="191"/>
    </location>
</feature>
<dbReference type="SUPFAM" id="SSF161111">
    <property type="entry name" value="Cation efflux protein transmembrane domain-like"/>
    <property type="match status" value="1"/>
</dbReference>
<dbReference type="Pfam" id="PF01545">
    <property type="entry name" value="Cation_efflux"/>
    <property type="match status" value="1"/>
</dbReference>
<dbReference type="Proteomes" id="UP001208017">
    <property type="component" value="Unassembled WGS sequence"/>
</dbReference>
<dbReference type="Gene3D" id="3.30.70.1350">
    <property type="entry name" value="Cation efflux protein, cytoplasmic domain"/>
    <property type="match status" value="1"/>
</dbReference>
<keyword evidence="2" id="KW-0813">Transport</keyword>
<feature type="transmembrane region" description="Helical" evidence="6">
    <location>
        <begin position="197"/>
        <end position="217"/>
    </location>
</feature>